<dbReference type="Proteomes" id="UP000076842">
    <property type="component" value="Unassembled WGS sequence"/>
</dbReference>
<protein>
    <submittedName>
        <fullName evidence="1">Uncharacterized protein</fullName>
    </submittedName>
</protein>
<dbReference type="InParanoid" id="A0A165FC44"/>
<gene>
    <name evidence="1" type="ORF">CALCODRAFT_497312</name>
</gene>
<proteinExistence type="predicted"/>
<reference evidence="1 2" key="1">
    <citation type="journal article" date="2016" name="Mol. Biol. Evol.">
        <title>Comparative Genomics of Early-Diverging Mushroom-Forming Fungi Provides Insights into the Origins of Lignocellulose Decay Capabilities.</title>
        <authorList>
            <person name="Nagy L.G."/>
            <person name="Riley R."/>
            <person name="Tritt A."/>
            <person name="Adam C."/>
            <person name="Daum C."/>
            <person name="Floudas D."/>
            <person name="Sun H."/>
            <person name="Yadav J.S."/>
            <person name="Pangilinan J."/>
            <person name="Larsson K.H."/>
            <person name="Matsuura K."/>
            <person name="Barry K."/>
            <person name="Labutti K."/>
            <person name="Kuo R."/>
            <person name="Ohm R.A."/>
            <person name="Bhattacharya S.S."/>
            <person name="Shirouzu T."/>
            <person name="Yoshinaga Y."/>
            <person name="Martin F.M."/>
            <person name="Grigoriev I.V."/>
            <person name="Hibbett D.S."/>
        </authorList>
    </citation>
    <scope>NUCLEOTIDE SEQUENCE [LARGE SCALE GENOMIC DNA]</scope>
    <source>
        <strain evidence="1 2">HHB12733</strain>
    </source>
</reference>
<dbReference type="EMBL" id="KV423976">
    <property type="protein sequence ID" value="KZT56531.1"/>
    <property type="molecule type" value="Genomic_DNA"/>
</dbReference>
<evidence type="ECO:0000313" key="1">
    <source>
        <dbReference type="EMBL" id="KZT56531.1"/>
    </source>
</evidence>
<evidence type="ECO:0000313" key="2">
    <source>
        <dbReference type="Proteomes" id="UP000076842"/>
    </source>
</evidence>
<dbReference type="OrthoDB" id="5396786at2759"/>
<dbReference type="STRING" id="1353952.A0A165FC44"/>
<dbReference type="AlphaFoldDB" id="A0A165FC44"/>
<organism evidence="1 2">
    <name type="scientific">Calocera cornea HHB12733</name>
    <dbReference type="NCBI Taxonomy" id="1353952"/>
    <lineage>
        <taxon>Eukaryota</taxon>
        <taxon>Fungi</taxon>
        <taxon>Dikarya</taxon>
        <taxon>Basidiomycota</taxon>
        <taxon>Agaricomycotina</taxon>
        <taxon>Dacrymycetes</taxon>
        <taxon>Dacrymycetales</taxon>
        <taxon>Dacrymycetaceae</taxon>
        <taxon>Calocera</taxon>
    </lineage>
</organism>
<name>A0A165FC44_9BASI</name>
<sequence length="313" mass="33494">MFAFLTDKLDSLDASIAERTFERLQPRYTVPGWSFVCKGWQAAQATPLGGNSPLAPQTLLDTNFAEAAAAVYACNRGSKRSMDSALGAIVLLVHCYPSELAELDVRRAFDHSQPVVLRTLGGNSAGAGATGEVLTWLWALALLAQAQSVHCSIQHRTNARGQPLVPLSSLSPAPSTRFIAFRLLFALLALLPPLATLSILRSFLGPECPSPVASPISTPLLMQTLGPALLRPQPADLFSPAAAPTLAEFVDSSEPARPVECMSLLYVLLQVDTQNRPQMERDDKVSMALSGLVISLERFDALSIPIGTSMSIS</sequence>
<keyword evidence="2" id="KW-1185">Reference proteome</keyword>
<accession>A0A165FC44</accession>